<dbReference type="GO" id="GO:0005694">
    <property type="term" value="C:chromosome"/>
    <property type="evidence" value="ECO:0007669"/>
    <property type="project" value="TreeGrafter"/>
</dbReference>
<dbReference type="PANTHER" id="PTHR33375:SF1">
    <property type="entry name" value="CHROMOSOME-PARTITIONING PROTEIN PARB-RELATED"/>
    <property type="match status" value="1"/>
</dbReference>
<dbReference type="SUPFAM" id="SSF109709">
    <property type="entry name" value="KorB DNA-binding domain-like"/>
    <property type="match status" value="1"/>
</dbReference>
<reference evidence="3" key="1">
    <citation type="submission" date="2020-03" db="EMBL/GenBank/DDBJ databases">
        <title>The deep terrestrial virosphere.</title>
        <authorList>
            <person name="Holmfeldt K."/>
            <person name="Nilsson E."/>
            <person name="Simone D."/>
            <person name="Lopez-Fernandez M."/>
            <person name="Wu X."/>
            <person name="de Brujin I."/>
            <person name="Lundin D."/>
            <person name="Andersson A."/>
            <person name="Bertilsson S."/>
            <person name="Dopson M."/>
        </authorList>
    </citation>
    <scope>NUCLEOTIDE SEQUENCE</scope>
    <source>
        <strain evidence="3">MM415B04845</strain>
    </source>
</reference>
<dbReference type="InterPro" id="IPR004437">
    <property type="entry name" value="ParB/RepB/Spo0J"/>
</dbReference>
<dbReference type="SMART" id="SM00470">
    <property type="entry name" value="ParB"/>
    <property type="match status" value="1"/>
</dbReference>
<name>A0A6M3LAG8_9ZZZZ</name>
<dbReference type="NCBIfam" id="TIGR00180">
    <property type="entry name" value="parB_part"/>
    <property type="match status" value="1"/>
</dbReference>
<dbReference type="SUPFAM" id="SSF110849">
    <property type="entry name" value="ParB/Sulfiredoxin"/>
    <property type="match status" value="1"/>
</dbReference>
<dbReference type="Pfam" id="PF17762">
    <property type="entry name" value="HTH_ParB"/>
    <property type="match status" value="1"/>
</dbReference>
<gene>
    <name evidence="3" type="ORF">MM415B04845_0002</name>
</gene>
<evidence type="ECO:0000313" key="3">
    <source>
        <dbReference type="EMBL" id="QJA92117.1"/>
    </source>
</evidence>
<sequence length="259" mass="29818">MTKQQEHQEDPITVEVEKIDRPGVVDRIDIDMEEIKSLSENIHEQGLLQPPVLRERLGRYEIVAGDRRIMAIKRLSWKFVKCVVKELTDQQAAEIRASENLQRENLSVIEEARIYQNLSKRHGMSIDKIAQKMGKSGGTIKRRMDLLKMPECLQIATHKKQISYGVAEALWPISEKSALDYYLSFAIDHGVTVPIARQWANDWKSSLRRIEQEKLDPVDALTSPIARPTYIACDLCKQPELIQDLIMLRICRECAKKIT</sequence>
<organism evidence="3">
    <name type="scientific">viral metagenome</name>
    <dbReference type="NCBI Taxonomy" id="1070528"/>
    <lineage>
        <taxon>unclassified sequences</taxon>
        <taxon>metagenomes</taxon>
        <taxon>organismal metagenomes</taxon>
    </lineage>
</organism>
<dbReference type="InterPro" id="IPR050336">
    <property type="entry name" value="Chromosome_partition/occlusion"/>
</dbReference>
<protein>
    <recommendedName>
        <fullName evidence="2">ParB-like N-terminal domain-containing protein</fullName>
    </recommendedName>
</protein>
<dbReference type="GO" id="GO:0003677">
    <property type="term" value="F:DNA binding"/>
    <property type="evidence" value="ECO:0007669"/>
    <property type="project" value="InterPro"/>
</dbReference>
<dbReference type="InterPro" id="IPR041468">
    <property type="entry name" value="HTH_ParB/Spo0J"/>
</dbReference>
<dbReference type="InterPro" id="IPR036086">
    <property type="entry name" value="ParB/Sulfiredoxin_sf"/>
</dbReference>
<dbReference type="PANTHER" id="PTHR33375">
    <property type="entry name" value="CHROMOSOME-PARTITIONING PROTEIN PARB-RELATED"/>
    <property type="match status" value="1"/>
</dbReference>
<accession>A0A6M3LAG8</accession>
<dbReference type="Gene3D" id="3.90.1530.30">
    <property type="match status" value="1"/>
</dbReference>
<evidence type="ECO:0000259" key="2">
    <source>
        <dbReference type="SMART" id="SM00470"/>
    </source>
</evidence>
<dbReference type="AlphaFoldDB" id="A0A6M3LAG8"/>
<dbReference type="Pfam" id="PF02195">
    <property type="entry name" value="ParB_N"/>
    <property type="match status" value="1"/>
</dbReference>
<keyword evidence="1" id="KW-0159">Chromosome partition</keyword>
<evidence type="ECO:0000256" key="1">
    <source>
        <dbReference type="ARBA" id="ARBA00022829"/>
    </source>
</evidence>
<dbReference type="GO" id="GO:0007059">
    <property type="term" value="P:chromosome segregation"/>
    <property type="evidence" value="ECO:0007669"/>
    <property type="project" value="UniProtKB-KW"/>
</dbReference>
<feature type="domain" description="ParB-like N-terminal" evidence="2">
    <location>
        <begin position="12"/>
        <end position="101"/>
    </location>
</feature>
<dbReference type="Gene3D" id="1.10.10.2830">
    <property type="match status" value="1"/>
</dbReference>
<proteinExistence type="predicted"/>
<dbReference type="EMBL" id="MT143039">
    <property type="protein sequence ID" value="QJA92117.1"/>
    <property type="molecule type" value="Genomic_DNA"/>
</dbReference>
<dbReference type="InterPro" id="IPR003115">
    <property type="entry name" value="ParB_N"/>
</dbReference>